<dbReference type="AlphaFoldDB" id="A0AA36GHL3"/>
<feature type="transmembrane region" description="Helical" evidence="1">
    <location>
        <begin position="6"/>
        <end position="28"/>
    </location>
</feature>
<gene>
    <name evidence="2" type="ORF">CYNAS_LOCUS694</name>
</gene>
<accession>A0AA36GHL3</accession>
<keyword evidence="1" id="KW-1133">Transmembrane helix</keyword>
<feature type="transmembrane region" description="Helical" evidence="1">
    <location>
        <begin position="48"/>
        <end position="69"/>
    </location>
</feature>
<comment type="caution">
    <text evidence="2">The sequence shown here is derived from an EMBL/GenBank/DDBJ whole genome shotgun (WGS) entry which is preliminary data.</text>
</comment>
<feature type="transmembrane region" description="Helical" evidence="1">
    <location>
        <begin position="81"/>
        <end position="104"/>
    </location>
</feature>
<protein>
    <submittedName>
        <fullName evidence="2">Uncharacterized protein</fullName>
    </submittedName>
</protein>
<keyword evidence="3" id="KW-1185">Reference proteome</keyword>
<reference evidence="2" key="1">
    <citation type="submission" date="2023-07" db="EMBL/GenBank/DDBJ databases">
        <authorList>
            <consortium name="CYATHOMIX"/>
        </authorList>
    </citation>
    <scope>NUCLEOTIDE SEQUENCE</scope>
    <source>
        <strain evidence="2">N/A</strain>
    </source>
</reference>
<keyword evidence="1" id="KW-0812">Transmembrane</keyword>
<keyword evidence="1" id="KW-0472">Membrane</keyword>
<sequence>MAVRVFLDPLVNLISVASVVWVVARCFVMTGGKDADTSHAHQYTDMKWVSALSILIILLNVIANVVKIFDSRFLWPFTLPSYVLIQTVLIVCELTITAIVYASADSNAATSFHADLCYIAILIAFMETTAYVLHRSIRTQEYDAMKKSF</sequence>
<evidence type="ECO:0000313" key="3">
    <source>
        <dbReference type="Proteomes" id="UP001176961"/>
    </source>
</evidence>
<evidence type="ECO:0000313" key="2">
    <source>
        <dbReference type="EMBL" id="CAJ0588711.1"/>
    </source>
</evidence>
<dbReference type="EMBL" id="CATQJL010000001">
    <property type="protein sequence ID" value="CAJ0588711.1"/>
    <property type="molecule type" value="Genomic_DNA"/>
</dbReference>
<evidence type="ECO:0000256" key="1">
    <source>
        <dbReference type="SAM" id="Phobius"/>
    </source>
</evidence>
<feature type="transmembrane region" description="Helical" evidence="1">
    <location>
        <begin position="116"/>
        <end position="133"/>
    </location>
</feature>
<dbReference type="Proteomes" id="UP001176961">
    <property type="component" value="Unassembled WGS sequence"/>
</dbReference>
<proteinExistence type="predicted"/>
<organism evidence="2 3">
    <name type="scientific">Cylicocyclus nassatus</name>
    <name type="common">Nematode worm</name>
    <dbReference type="NCBI Taxonomy" id="53992"/>
    <lineage>
        <taxon>Eukaryota</taxon>
        <taxon>Metazoa</taxon>
        <taxon>Ecdysozoa</taxon>
        <taxon>Nematoda</taxon>
        <taxon>Chromadorea</taxon>
        <taxon>Rhabditida</taxon>
        <taxon>Rhabditina</taxon>
        <taxon>Rhabditomorpha</taxon>
        <taxon>Strongyloidea</taxon>
        <taxon>Strongylidae</taxon>
        <taxon>Cylicocyclus</taxon>
    </lineage>
</organism>
<name>A0AA36GHL3_CYLNA</name>